<dbReference type="Pfam" id="PF02244">
    <property type="entry name" value="Propep_M14"/>
    <property type="match status" value="1"/>
</dbReference>
<dbReference type="SMART" id="SM00631">
    <property type="entry name" value="Zn_pept"/>
    <property type="match status" value="1"/>
</dbReference>
<dbReference type="SUPFAM" id="SSF54897">
    <property type="entry name" value="Protease propeptides/inhibitors"/>
    <property type="match status" value="1"/>
</dbReference>
<evidence type="ECO:0000256" key="10">
    <source>
        <dbReference type="ARBA" id="ARBA00023157"/>
    </source>
</evidence>
<dbReference type="PANTHER" id="PTHR11705:SF140">
    <property type="entry name" value="FI02848P-RELATED"/>
    <property type="match status" value="1"/>
</dbReference>
<evidence type="ECO:0000313" key="16">
    <source>
        <dbReference type="Proteomes" id="UP001458880"/>
    </source>
</evidence>
<dbReference type="Proteomes" id="UP001458880">
    <property type="component" value="Unassembled WGS sequence"/>
</dbReference>
<dbReference type="Gene3D" id="3.30.70.340">
    <property type="entry name" value="Metallocarboxypeptidase-like"/>
    <property type="match status" value="1"/>
</dbReference>
<evidence type="ECO:0000256" key="13">
    <source>
        <dbReference type="SAM" id="SignalP"/>
    </source>
</evidence>
<keyword evidence="16" id="KW-1185">Reference proteome</keyword>
<comment type="similarity">
    <text evidence="2 12">Belongs to the peptidase M14 family.</text>
</comment>
<evidence type="ECO:0000256" key="6">
    <source>
        <dbReference type="ARBA" id="ARBA00022729"/>
    </source>
</evidence>
<dbReference type="PRINTS" id="PR00765">
    <property type="entry name" value="CRBOXYPTASEA"/>
</dbReference>
<keyword evidence="8" id="KW-0862">Zinc</keyword>
<dbReference type="GO" id="GO:0004181">
    <property type="term" value="F:metallocarboxypeptidase activity"/>
    <property type="evidence" value="ECO:0007669"/>
    <property type="project" value="InterPro"/>
</dbReference>
<evidence type="ECO:0000256" key="7">
    <source>
        <dbReference type="ARBA" id="ARBA00022801"/>
    </source>
</evidence>
<comment type="caution">
    <text evidence="15">The sequence shown here is derived from an EMBL/GenBank/DDBJ whole genome shotgun (WGS) entry which is preliminary data.</text>
</comment>
<dbReference type="GO" id="GO:0006508">
    <property type="term" value="P:proteolysis"/>
    <property type="evidence" value="ECO:0007669"/>
    <property type="project" value="UniProtKB-KW"/>
</dbReference>
<evidence type="ECO:0000256" key="9">
    <source>
        <dbReference type="ARBA" id="ARBA00023049"/>
    </source>
</evidence>
<gene>
    <name evidence="15" type="ORF">QE152_g38789</name>
</gene>
<dbReference type="InterPro" id="IPR036990">
    <property type="entry name" value="M14A-like_propep"/>
</dbReference>
<dbReference type="GO" id="GO:0005615">
    <property type="term" value="C:extracellular space"/>
    <property type="evidence" value="ECO:0007669"/>
    <property type="project" value="TreeGrafter"/>
</dbReference>
<comment type="cofactor">
    <cofactor evidence="1">
        <name>Zn(2+)</name>
        <dbReference type="ChEBI" id="CHEBI:29105"/>
    </cofactor>
</comment>
<keyword evidence="3 15" id="KW-0121">Carboxypeptidase</keyword>
<dbReference type="Gene3D" id="3.40.630.10">
    <property type="entry name" value="Zn peptidases"/>
    <property type="match status" value="2"/>
</dbReference>
<evidence type="ECO:0000256" key="3">
    <source>
        <dbReference type="ARBA" id="ARBA00022645"/>
    </source>
</evidence>
<evidence type="ECO:0000256" key="1">
    <source>
        <dbReference type="ARBA" id="ARBA00001947"/>
    </source>
</evidence>
<dbReference type="PROSITE" id="PS52035">
    <property type="entry name" value="PEPTIDASE_M14"/>
    <property type="match status" value="1"/>
</dbReference>
<dbReference type="InterPro" id="IPR000834">
    <property type="entry name" value="Peptidase_M14"/>
</dbReference>
<dbReference type="Pfam" id="PF00246">
    <property type="entry name" value="Peptidase_M14"/>
    <property type="match status" value="2"/>
</dbReference>
<evidence type="ECO:0000256" key="4">
    <source>
        <dbReference type="ARBA" id="ARBA00022670"/>
    </source>
</evidence>
<keyword evidence="10" id="KW-1015">Disulfide bond</keyword>
<protein>
    <recommendedName>
        <fullName evidence="11">Zinc carboxypeptidase A 1</fullName>
    </recommendedName>
</protein>
<evidence type="ECO:0000256" key="5">
    <source>
        <dbReference type="ARBA" id="ARBA00022723"/>
    </source>
</evidence>
<reference evidence="15 16" key="1">
    <citation type="journal article" date="2024" name="BMC Genomics">
        <title>De novo assembly and annotation of Popillia japonica's genome with initial clues to its potential as an invasive pest.</title>
        <authorList>
            <person name="Cucini C."/>
            <person name="Boschi S."/>
            <person name="Funari R."/>
            <person name="Cardaioli E."/>
            <person name="Iannotti N."/>
            <person name="Marturano G."/>
            <person name="Paoli F."/>
            <person name="Bruttini M."/>
            <person name="Carapelli A."/>
            <person name="Frati F."/>
            <person name="Nardi F."/>
        </authorList>
    </citation>
    <scope>NUCLEOTIDE SEQUENCE [LARGE SCALE GENOMIC DNA]</scope>
    <source>
        <strain evidence="15">DMR45628</strain>
    </source>
</reference>
<proteinExistence type="inferred from homology"/>
<sequence>MKVTALILAILSVAVAAEKVSYEGYKVYELLPANEDQLTLIRSLNKNQSIDFWSEPRMLGKATTVMVPPNLQKDFVSTLESASITYSVLIENVERVNKAEQTRQATRATPTGRISFTEYQRYGAIQDYLSELAANYPDIVSVEEIGTSYEGRSISMIKIGAGSSDNPTILVDGGIHAREWISPAFVTYIIQELVENEANRNMIENTNWLIIPVLNPDGYEYTHTSVSKNYWLIIPVLNPDGYEYTHTSARLWRKTRSYGTICFGVDGNRNFDYHWMETGASAYQCDETYAGDAAFSESETAALRDLVLAYGDQIKLYLTFHQHLANLKQLLCETFYGNYLLYPWGYTSELPEDADVLDALAVDVEAAIASVAGTRYTIGAVDVEAAIASVAGTRYTIGSSTNVLYAAAGGSDDWVKGVGGVALSYTIELPGGGIWGFDLPAARILPVSLETFEGVKVYQSYVENNFRKN</sequence>
<accession>A0AAW1HW05</accession>
<evidence type="ECO:0000256" key="8">
    <source>
        <dbReference type="ARBA" id="ARBA00022833"/>
    </source>
</evidence>
<feature type="domain" description="Peptidase M14" evidence="14">
    <location>
        <begin position="118"/>
        <end position="462"/>
    </location>
</feature>
<keyword evidence="4" id="KW-0645">Protease</keyword>
<evidence type="ECO:0000313" key="15">
    <source>
        <dbReference type="EMBL" id="KAK9680831.1"/>
    </source>
</evidence>
<evidence type="ECO:0000256" key="2">
    <source>
        <dbReference type="ARBA" id="ARBA00005988"/>
    </source>
</evidence>
<dbReference type="InterPro" id="IPR057246">
    <property type="entry name" value="CARBOXYPEPT_ZN_1"/>
</dbReference>
<keyword evidence="6 13" id="KW-0732">Signal</keyword>
<dbReference type="InterPro" id="IPR003146">
    <property type="entry name" value="M14A_act_pep"/>
</dbReference>
<feature type="signal peptide" evidence="13">
    <location>
        <begin position="1"/>
        <end position="17"/>
    </location>
</feature>
<dbReference type="GO" id="GO:0008270">
    <property type="term" value="F:zinc ion binding"/>
    <property type="evidence" value="ECO:0007669"/>
    <property type="project" value="InterPro"/>
</dbReference>
<dbReference type="EMBL" id="JASPKY010000866">
    <property type="protein sequence ID" value="KAK9680831.1"/>
    <property type="molecule type" value="Genomic_DNA"/>
</dbReference>
<name>A0AAW1HW05_POPJA</name>
<keyword evidence="7" id="KW-0378">Hydrolase</keyword>
<keyword evidence="5" id="KW-0479">Metal-binding</keyword>
<evidence type="ECO:0000256" key="12">
    <source>
        <dbReference type="PROSITE-ProRule" id="PRU01379"/>
    </source>
</evidence>
<dbReference type="PROSITE" id="PS00132">
    <property type="entry name" value="CARBOXYPEPT_ZN_1"/>
    <property type="match status" value="1"/>
</dbReference>
<dbReference type="FunFam" id="3.30.70.340:FF:000002">
    <property type="entry name" value="Carboxypeptidase A"/>
    <property type="match status" value="1"/>
</dbReference>
<feature type="chain" id="PRO_5044013422" description="Zinc carboxypeptidase A 1" evidence="13">
    <location>
        <begin position="18"/>
        <end position="469"/>
    </location>
</feature>
<evidence type="ECO:0000256" key="11">
    <source>
        <dbReference type="ARBA" id="ARBA00069039"/>
    </source>
</evidence>
<dbReference type="AlphaFoldDB" id="A0AAW1HW05"/>
<keyword evidence="9" id="KW-0482">Metalloprotease</keyword>
<feature type="active site" description="Proton donor/acceptor" evidence="12">
    <location>
        <position position="428"/>
    </location>
</feature>
<dbReference type="SUPFAM" id="SSF53187">
    <property type="entry name" value="Zn-dependent exopeptidases"/>
    <property type="match status" value="2"/>
</dbReference>
<dbReference type="CDD" id="cd03860">
    <property type="entry name" value="M14_CP_A-B_like"/>
    <property type="match status" value="1"/>
</dbReference>
<dbReference type="PANTHER" id="PTHR11705">
    <property type="entry name" value="PROTEASE FAMILY M14 CARBOXYPEPTIDASE A,B"/>
    <property type="match status" value="1"/>
</dbReference>
<dbReference type="FunFam" id="3.40.630.10:FF:000084">
    <property type="entry name" value="Carboxypeptidase B2"/>
    <property type="match status" value="2"/>
</dbReference>
<evidence type="ECO:0000259" key="14">
    <source>
        <dbReference type="PROSITE" id="PS52035"/>
    </source>
</evidence>
<organism evidence="15 16">
    <name type="scientific">Popillia japonica</name>
    <name type="common">Japanese beetle</name>
    <dbReference type="NCBI Taxonomy" id="7064"/>
    <lineage>
        <taxon>Eukaryota</taxon>
        <taxon>Metazoa</taxon>
        <taxon>Ecdysozoa</taxon>
        <taxon>Arthropoda</taxon>
        <taxon>Hexapoda</taxon>
        <taxon>Insecta</taxon>
        <taxon>Pterygota</taxon>
        <taxon>Neoptera</taxon>
        <taxon>Endopterygota</taxon>
        <taxon>Coleoptera</taxon>
        <taxon>Polyphaga</taxon>
        <taxon>Scarabaeiformia</taxon>
        <taxon>Scarabaeidae</taxon>
        <taxon>Rutelinae</taxon>
        <taxon>Popillia</taxon>
    </lineage>
</organism>